<dbReference type="AlphaFoldDB" id="A0AAP3UYL3"/>
<keyword evidence="3" id="KW-1185">Reference proteome</keyword>
<reference evidence="2 3" key="1">
    <citation type="submission" date="2023-03" db="EMBL/GenBank/DDBJ databases">
        <title>YIM 152171 draft genome.</title>
        <authorList>
            <person name="Yang Z."/>
        </authorList>
    </citation>
    <scope>NUCLEOTIDE SEQUENCE [LARGE SCALE GENOMIC DNA]</scope>
    <source>
        <strain evidence="2 3">YIM 152171</strain>
    </source>
</reference>
<dbReference type="SMART" id="SM00271">
    <property type="entry name" value="DnaJ"/>
    <property type="match status" value="1"/>
</dbReference>
<name>A0AAP3UYL3_9PROT</name>
<dbReference type="RefSeq" id="WP_327787541.1">
    <property type="nucleotide sequence ID" value="NZ_JARGEQ010000008.1"/>
</dbReference>
<dbReference type="PRINTS" id="PR00625">
    <property type="entry name" value="JDOMAIN"/>
</dbReference>
<evidence type="ECO:0000259" key="1">
    <source>
        <dbReference type="PROSITE" id="PS50076"/>
    </source>
</evidence>
<evidence type="ECO:0000313" key="2">
    <source>
        <dbReference type="EMBL" id="MDF1585131.1"/>
    </source>
</evidence>
<accession>A0AAP3UYL3</accession>
<dbReference type="PROSITE" id="PS50076">
    <property type="entry name" value="DNAJ_2"/>
    <property type="match status" value="1"/>
</dbReference>
<dbReference type="InterPro" id="IPR001623">
    <property type="entry name" value="DnaJ_domain"/>
</dbReference>
<dbReference type="CDD" id="cd06257">
    <property type="entry name" value="DnaJ"/>
    <property type="match status" value="1"/>
</dbReference>
<dbReference type="EMBL" id="JARGEQ010000008">
    <property type="protein sequence ID" value="MDF1585131.1"/>
    <property type="molecule type" value="Genomic_DNA"/>
</dbReference>
<dbReference type="Gene3D" id="1.10.287.110">
    <property type="entry name" value="DnaJ domain"/>
    <property type="match status" value="1"/>
</dbReference>
<protein>
    <submittedName>
        <fullName evidence="2">J domain-containing protein</fullName>
    </submittedName>
</protein>
<dbReference type="Pfam" id="PF00226">
    <property type="entry name" value="DnaJ"/>
    <property type="match status" value="1"/>
</dbReference>
<evidence type="ECO:0000313" key="3">
    <source>
        <dbReference type="Proteomes" id="UP001301140"/>
    </source>
</evidence>
<organism evidence="2 3">
    <name type="scientific">Marinimicrococcus flavescens</name>
    <dbReference type="NCBI Taxonomy" id="3031815"/>
    <lineage>
        <taxon>Bacteria</taxon>
        <taxon>Pseudomonadati</taxon>
        <taxon>Pseudomonadota</taxon>
        <taxon>Alphaproteobacteria</taxon>
        <taxon>Geminicoccales</taxon>
        <taxon>Geminicoccaceae</taxon>
        <taxon>Marinimicrococcus</taxon>
    </lineage>
</organism>
<comment type="caution">
    <text evidence="2">The sequence shown here is derived from an EMBL/GenBank/DDBJ whole genome shotgun (WGS) entry which is preliminary data.</text>
</comment>
<feature type="domain" description="J" evidence="1">
    <location>
        <begin position="136"/>
        <end position="195"/>
    </location>
</feature>
<proteinExistence type="predicted"/>
<dbReference type="InterPro" id="IPR036869">
    <property type="entry name" value="J_dom_sf"/>
</dbReference>
<dbReference type="SUPFAM" id="SSF46565">
    <property type="entry name" value="Chaperone J-domain"/>
    <property type="match status" value="1"/>
</dbReference>
<gene>
    <name evidence="2" type="ORF">PZ740_01875</name>
</gene>
<sequence length="195" mass="22919">MSNPSRRPAIDSHLHRPWLERHAEAARRTCAWPGCCAEGEHRAPRSRQELRDFIWLCLEHVREYNRGWDYFAGMSEAEIESHRRDDTTWHRPSWRFGTSFASGAGGWSDPFGFFEEERTEDARMHRTRTPAGEAEAMMAVLELQAGFSLEELKKRYKLLVKRHHPDLHGGDRDAEERLKRINEAYKYLKDKLVGR</sequence>
<dbReference type="Proteomes" id="UP001301140">
    <property type="component" value="Unassembled WGS sequence"/>
</dbReference>